<dbReference type="SUPFAM" id="SSF47203">
    <property type="entry name" value="Acyl-CoA dehydrogenase C-terminal domain-like"/>
    <property type="match status" value="1"/>
</dbReference>
<dbReference type="PANTHER" id="PTHR43884">
    <property type="entry name" value="ACYL-COA DEHYDROGENASE"/>
    <property type="match status" value="1"/>
</dbReference>
<dbReference type="InterPro" id="IPR013786">
    <property type="entry name" value="AcylCoA_DH/ox_N"/>
</dbReference>
<sequence length="437" mass="47036">MTLTNDAPTAASRAASAADTTSTTASAAANAAGLTDRWRGAARPETSADWIARAGEVADILRIDALERDREGAAPHAEVALLKASGLVTLLGPAAFGGGGQTWETAYTVIRTVARGDGSIGQLLGYHYLWAWAARLVATEEQIAAVEQLYTENTLLFGGAVNPRDSDLTIVEDGDQLVFTGHKSFSTGGVVSDLTVLEGVLQGTETHIFAIVPTDQPGIVFGNDWDSLGQRLTESGSVEIRDVRVDWASAAGFVGRVFQPLVYNTLNVPTIQLVFANFYQGIAEGALQAASAYTRTNSRAWPYGGDNKQRASEEAYVLDGYGELASKLWADEALLDAVGREISEVLHAPREELTERRRGEIAVRIAAAKLRIIEDGLETATKVFELTGARASASSVGLDIFWRNLRTHSLHDPVAYKKREVGQYVLLNEVPEPSWYT</sequence>
<proteinExistence type="predicted"/>
<evidence type="ECO:0000259" key="4">
    <source>
        <dbReference type="Pfam" id="PF02771"/>
    </source>
</evidence>
<dbReference type="Gene3D" id="2.40.110.10">
    <property type="entry name" value="Butyryl-CoA Dehydrogenase, subunit A, domain 2"/>
    <property type="match status" value="1"/>
</dbReference>
<dbReference type="PANTHER" id="PTHR43884:SF12">
    <property type="entry name" value="ISOVALERYL-COA DEHYDROGENASE, MITOCHONDRIAL-RELATED"/>
    <property type="match status" value="1"/>
</dbReference>
<dbReference type="GO" id="GO:0006552">
    <property type="term" value="P:L-leucine catabolic process"/>
    <property type="evidence" value="ECO:0007669"/>
    <property type="project" value="TreeGrafter"/>
</dbReference>
<dbReference type="InterPro" id="IPR037069">
    <property type="entry name" value="AcylCoA_DH/ox_N_sf"/>
</dbReference>
<dbReference type="Gene3D" id="1.10.540.10">
    <property type="entry name" value="Acyl-CoA dehydrogenase/oxidase, N-terminal domain"/>
    <property type="match status" value="1"/>
</dbReference>
<reference evidence="6 7" key="1">
    <citation type="submission" date="2017-04" db="EMBL/GenBank/DDBJ databases">
        <title>Comparative genome analysis of Subtercola boreus.</title>
        <authorList>
            <person name="Cho Y.-J."/>
            <person name="Cho A."/>
            <person name="Kim O.-S."/>
            <person name="Lee J.-I."/>
        </authorList>
    </citation>
    <scope>NUCLEOTIDE SEQUENCE [LARGE SCALE GENOMIC DNA]</scope>
    <source>
        <strain evidence="6 7">P27479</strain>
    </source>
</reference>
<dbReference type="FunFam" id="1.10.540.10:FF:000025">
    <property type="entry name" value="Related to Dibenzothiophene desulfurization enzyme C"/>
    <property type="match status" value="1"/>
</dbReference>
<keyword evidence="6" id="KW-0503">Monooxygenase</keyword>
<dbReference type="FunFam" id="2.40.110.10:FF:000020">
    <property type="entry name" value="Putative acyl-CoA dehydrogenase YdbM"/>
    <property type="match status" value="1"/>
</dbReference>
<dbReference type="SUPFAM" id="SSF56645">
    <property type="entry name" value="Acyl-CoA dehydrogenase NM domain-like"/>
    <property type="match status" value="1"/>
</dbReference>
<comment type="caution">
    <text evidence="6">The sequence shown here is derived from an EMBL/GenBank/DDBJ whole genome shotgun (WGS) entry which is preliminary data.</text>
</comment>
<dbReference type="InterPro" id="IPR046373">
    <property type="entry name" value="Acyl-CoA_Oxase/DH_mid-dom_sf"/>
</dbReference>
<name>A0A3E0W4D0_9MICO</name>
<dbReference type="InterPro" id="IPR036250">
    <property type="entry name" value="AcylCo_DH-like_C"/>
</dbReference>
<protein>
    <submittedName>
        <fullName evidence="6">Monooxygenase</fullName>
    </submittedName>
</protein>
<gene>
    <name evidence="6" type="ORF">B7R22_03780</name>
</gene>
<dbReference type="Pfam" id="PF02771">
    <property type="entry name" value="Acyl-CoA_dh_N"/>
    <property type="match status" value="1"/>
</dbReference>
<dbReference type="InterPro" id="IPR013107">
    <property type="entry name" value="Acyl-CoA_DH_C"/>
</dbReference>
<dbReference type="AlphaFoldDB" id="A0A3E0W4D0"/>
<feature type="domain" description="Acyl-CoA dehydrogenase C-terminal" evidence="5">
    <location>
        <begin position="273"/>
        <end position="411"/>
    </location>
</feature>
<dbReference type="InterPro" id="IPR009100">
    <property type="entry name" value="AcylCoA_DH/oxidase_NM_dom_sf"/>
</dbReference>
<feature type="domain" description="Acyl-CoA dehydrogenase/oxidase N-terminal" evidence="4">
    <location>
        <begin position="65"/>
        <end position="143"/>
    </location>
</feature>
<dbReference type="PIRSF" id="PIRSF016578">
    <property type="entry name" value="HsaA"/>
    <property type="match status" value="1"/>
</dbReference>
<dbReference type="RefSeq" id="WP_116410462.1">
    <property type="nucleotide sequence ID" value="NZ_NBXB01000011.1"/>
</dbReference>
<dbReference type="OrthoDB" id="571684at2"/>
<dbReference type="Pfam" id="PF08028">
    <property type="entry name" value="Acyl-CoA_dh_2"/>
    <property type="match status" value="1"/>
</dbReference>
<evidence type="ECO:0000256" key="1">
    <source>
        <dbReference type="ARBA" id="ARBA00022630"/>
    </source>
</evidence>
<dbReference type="EMBL" id="NBXB01000011">
    <property type="protein sequence ID" value="RFA16599.1"/>
    <property type="molecule type" value="Genomic_DNA"/>
</dbReference>
<keyword evidence="2" id="KW-0560">Oxidoreductase</keyword>
<dbReference type="GO" id="GO:0008470">
    <property type="term" value="F:3-methylbutanoyl-CoA dehydrogenase activity"/>
    <property type="evidence" value="ECO:0007669"/>
    <property type="project" value="TreeGrafter"/>
</dbReference>
<keyword evidence="1" id="KW-0285">Flavoprotein</keyword>
<dbReference type="Gene3D" id="1.20.140.10">
    <property type="entry name" value="Butyryl-CoA Dehydrogenase, subunit A, domain 3"/>
    <property type="match status" value="1"/>
</dbReference>
<evidence type="ECO:0000256" key="3">
    <source>
        <dbReference type="SAM" id="MobiDB-lite"/>
    </source>
</evidence>
<dbReference type="Proteomes" id="UP000256541">
    <property type="component" value="Unassembled WGS sequence"/>
</dbReference>
<evidence type="ECO:0000313" key="7">
    <source>
        <dbReference type="Proteomes" id="UP000256541"/>
    </source>
</evidence>
<accession>A0A3E0W4D0</accession>
<dbReference type="GO" id="GO:0050660">
    <property type="term" value="F:flavin adenine dinucleotide binding"/>
    <property type="evidence" value="ECO:0007669"/>
    <property type="project" value="InterPro"/>
</dbReference>
<evidence type="ECO:0000313" key="6">
    <source>
        <dbReference type="EMBL" id="RFA16599.1"/>
    </source>
</evidence>
<evidence type="ECO:0000256" key="2">
    <source>
        <dbReference type="ARBA" id="ARBA00023002"/>
    </source>
</evidence>
<feature type="region of interest" description="Disordered" evidence="3">
    <location>
        <begin position="1"/>
        <end position="21"/>
    </location>
</feature>
<organism evidence="6 7">
    <name type="scientific">Subtercola boreus</name>
    <dbReference type="NCBI Taxonomy" id="120213"/>
    <lineage>
        <taxon>Bacteria</taxon>
        <taxon>Bacillati</taxon>
        <taxon>Actinomycetota</taxon>
        <taxon>Actinomycetes</taxon>
        <taxon>Micrococcales</taxon>
        <taxon>Microbacteriaceae</taxon>
        <taxon>Subtercola</taxon>
    </lineage>
</organism>
<dbReference type="GO" id="GO:0004497">
    <property type="term" value="F:monooxygenase activity"/>
    <property type="evidence" value="ECO:0007669"/>
    <property type="project" value="UniProtKB-KW"/>
</dbReference>
<evidence type="ECO:0000259" key="5">
    <source>
        <dbReference type="Pfam" id="PF08028"/>
    </source>
</evidence>